<reference evidence="3" key="1">
    <citation type="submission" date="2013-03" db="EMBL/GenBank/DDBJ databases">
        <title>The Genome Sequence of Anopheles minimus MINIMUS1.</title>
        <authorList>
            <consortium name="The Broad Institute Genomics Platform"/>
            <person name="Neafsey D.E."/>
            <person name="Walton C."/>
            <person name="Walker B."/>
            <person name="Young S.K."/>
            <person name="Zeng Q."/>
            <person name="Gargeya S."/>
            <person name="Fitzgerald M."/>
            <person name="Haas B."/>
            <person name="Abouelleil A."/>
            <person name="Allen A.W."/>
            <person name="Alvarado L."/>
            <person name="Arachchi H.M."/>
            <person name="Berlin A.M."/>
            <person name="Chapman S.B."/>
            <person name="Gainer-Dewar J."/>
            <person name="Goldberg J."/>
            <person name="Griggs A."/>
            <person name="Gujja S."/>
            <person name="Hansen M."/>
            <person name="Howarth C."/>
            <person name="Imamovic A."/>
            <person name="Ireland A."/>
            <person name="Larimer J."/>
            <person name="McCowan C."/>
            <person name="Murphy C."/>
            <person name="Pearson M."/>
            <person name="Poon T.W."/>
            <person name="Priest M."/>
            <person name="Roberts A."/>
            <person name="Saif S."/>
            <person name="Shea T."/>
            <person name="Sisk P."/>
            <person name="Sykes S."/>
            <person name="Wortman J."/>
            <person name="Nusbaum C."/>
            <person name="Birren B."/>
        </authorList>
    </citation>
    <scope>NUCLEOTIDE SEQUENCE [LARGE SCALE GENOMIC DNA]</scope>
    <source>
        <strain evidence="3">MINIMUS1</strain>
    </source>
</reference>
<keyword evidence="3" id="KW-1185">Reference proteome</keyword>
<feature type="signal peptide" evidence="1">
    <location>
        <begin position="1"/>
        <end position="18"/>
    </location>
</feature>
<evidence type="ECO:0000313" key="2">
    <source>
        <dbReference type="EnsemblMetazoa" id="AMIN010583-PA"/>
    </source>
</evidence>
<keyword evidence="1" id="KW-0732">Signal</keyword>
<name>A0A182WJM9_9DIPT</name>
<accession>A0A182WJM9</accession>
<organism evidence="2 3">
    <name type="scientific">Anopheles minimus</name>
    <dbReference type="NCBI Taxonomy" id="112268"/>
    <lineage>
        <taxon>Eukaryota</taxon>
        <taxon>Metazoa</taxon>
        <taxon>Ecdysozoa</taxon>
        <taxon>Arthropoda</taxon>
        <taxon>Hexapoda</taxon>
        <taxon>Insecta</taxon>
        <taxon>Pterygota</taxon>
        <taxon>Neoptera</taxon>
        <taxon>Endopterygota</taxon>
        <taxon>Diptera</taxon>
        <taxon>Nematocera</taxon>
        <taxon>Culicoidea</taxon>
        <taxon>Culicidae</taxon>
        <taxon>Anophelinae</taxon>
        <taxon>Anopheles</taxon>
    </lineage>
</organism>
<dbReference type="EnsemblMetazoa" id="AMIN010583-RA">
    <property type="protein sequence ID" value="AMIN010583-PA"/>
    <property type="gene ID" value="AMIN010583"/>
</dbReference>
<proteinExistence type="predicted"/>
<dbReference type="VEuPathDB" id="VectorBase:AMIN010583"/>
<dbReference type="Proteomes" id="UP000075920">
    <property type="component" value="Unassembled WGS sequence"/>
</dbReference>
<feature type="chain" id="PRO_5008141564" evidence="1">
    <location>
        <begin position="19"/>
        <end position="146"/>
    </location>
</feature>
<sequence>MFPNYSLLVVLAVECAISGPVPNFGLPGPVSGSSQVIDISDQTSSLLQTVTNRLNTSLTSNYTKLQTTLVQLGTFANFTASMDRSVVVPLLTLVRDTSGNVGDSFRAVLDGISVTQDYITSTLPVELTKLELLINRYVPDRLKDGF</sequence>
<protein>
    <submittedName>
        <fullName evidence="2">Uncharacterized protein</fullName>
    </submittedName>
</protein>
<reference evidence="2" key="2">
    <citation type="submission" date="2020-05" db="UniProtKB">
        <authorList>
            <consortium name="EnsemblMetazoa"/>
        </authorList>
    </citation>
    <scope>IDENTIFICATION</scope>
    <source>
        <strain evidence="2">MINIMUS1</strain>
    </source>
</reference>
<evidence type="ECO:0000256" key="1">
    <source>
        <dbReference type="SAM" id="SignalP"/>
    </source>
</evidence>
<evidence type="ECO:0000313" key="3">
    <source>
        <dbReference type="Proteomes" id="UP000075920"/>
    </source>
</evidence>
<dbReference type="AlphaFoldDB" id="A0A182WJM9"/>